<dbReference type="Gene3D" id="3.30.1370.250">
    <property type="match status" value="1"/>
</dbReference>
<evidence type="ECO:0000256" key="5">
    <source>
        <dbReference type="ARBA" id="ARBA00022839"/>
    </source>
</evidence>
<evidence type="ECO:0000259" key="12">
    <source>
        <dbReference type="Pfam" id="PF18334"/>
    </source>
</evidence>
<dbReference type="EC" id="3.1.13.-" evidence="6"/>
<evidence type="ECO:0000259" key="11">
    <source>
        <dbReference type="Pfam" id="PF18332"/>
    </source>
</evidence>
<dbReference type="OrthoDB" id="372487at2759"/>
<keyword evidence="2" id="KW-0507">mRNA processing</keyword>
<evidence type="ECO:0000259" key="10">
    <source>
        <dbReference type="Pfam" id="PF18129"/>
    </source>
</evidence>
<keyword evidence="6" id="KW-0963">Cytoplasm</keyword>
<feature type="region of interest" description="Disordered" evidence="7">
    <location>
        <begin position="1376"/>
        <end position="1508"/>
    </location>
</feature>
<dbReference type="PANTHER" id="PTHR12341">
    <property type="entry name" value="5'-&gt;3' EXORIBONUCLEASE"/>
    <property type="match status" value="1"/>
</dbReference>
<name>G8YJE1_PICSO</name>
<organism evidence="13 15">
    <name type="scientific">Pichia sorbitophila (strain ATCC MYA-4447 / BCRC 22081 / CBS 7064 / NBRC 10061 / NRRL Y-12695)</name>
    <name type="common">Hybrid yeast</name>
    <dbReference type="NCBI Taxonomy" id="559304"/>
    <lineage>
        <taxon>Eukaryota</taxon>
        <taxon>Fungi</taxon>
        <taxon>Dikarya</taxon>
        <taxon>Ascomycota</taxon>
        <taxon>Saccharomycotina</taxon>
        <taxon>Pichiomycetes</taxon>
        <taxon>Debaryomycetaceae</taxon>
        <taxon>Millerozyma</taxon>
    </lineage>
</organism>
<feature type="compositionally biased region" description="Low complexity" evidence="7">
    <location>
        <begin position="1389"/>
        <end position="1409"/>
    </location>
</feature>
<comment type="similarity">
    <text evidence="1">Belongs to the 5'-3' exonuclease family. XRN2/RAT1 subfamily.</text>
</comment>
<evidence type="ECO:0000313" key="15">
    <source>
        <dbReference type="Proteomes" id="UP000005222"/>
    </source>
</evidence>
<accession>G8YJE1</accession>
<dbReference type="InterPro" id="IPR016494">
    <property type="entry name" value="5_3_exoribonuclease_1"/>
</dbReference>
<proteinExistence type="inferred from homology"/>
<sequence length="1508" mass="172395">MGIPKFFRFISERWPLISQLIDGTQIPEFDNLYLDMNSILHTCTHSNDDTLVRMTEDQMYAAIFTYIEHLFEIIKPNKVFYMAIDGVAPRAKMNQQRARRFRTAYEAELNLKKAIQDGAEIPKEDPFDSNAITPGTEFMAKLTDNLKYFIHKKITEDSRWANVQIILSGHEVPGEGEHKIMEYIRTMKNQPDAEPNLRHCIYGLDADLIMLGLVSHYPHFALLREEVTFGPRSQKKSSDINDQKFYLLHLSLLREYLSLEFRDLDTELNFEYNFERVLDDFILIMYVIGNDFLPNLPDLHLNKGAFPLILETFKQALRQCDGYLNENGTINLKRLDIWLHILSEFELENFEKQDIDVEWFNKRLEDISITGEKRRERMGKLLILKDQKKLVGMIKPWLLEICNTKISDLIKLANEDKLPTLELPREESEKHIEFLKMFALDVGILIVHSRSKDTYEVRLDVDGTPPDESDEEHEERLANIRKIIKRYQSANLVETEDLLKESKDVYDSKFMNWKDQYYKEKVHFSINDKENLVDMTQNYVEGLQWVLYYYYKGCPSWNWFYRYHYAPRISDIHVGVEEYVKTNHKIKFEKSTPFKPFEQLMAVLPARSRKLMPIVYRQLMTDPASPLIDFYPAEVDIDMNGKKASWEAVVLLSFVDEKRLLDALKPFEQKLTIEEKRRNSFGTDLRFIFNPQIDHVYPSPLPGFFHDIEHDKCYEDPFILPEVKGEIKIELGEGALLGKYSLAGFPTLDTIPFDYELKLHDIKIFQSPSKSVSMILTLKNIWEDLSVHQFSQKFLGKIVYSRWPFLRESRVVSVSDKESRYELVKTQNSRKFVATPLSPEEIKAYNQLASSLKETYDRTKGITLKEITGLVSVQPVTGLIRNERGAYVKTFSKEVAVYPLQLIVEEVLNQDARYASRPPQPIEEEFPLGSNVVFLGAFAYGTPASVAGYTDDTKVNVKISKIPSSSEPNIGKKRLEIEKKEIVYVPSYDVAKRLKLNSLFLSKITSGFMVENDYDNNRRVNIGLELKFEGRRQKVLGFTRKGGKAWEFSPLAIQLIRDYQSKFPDVFKELQEFKSSSMPKASVIFKSHDKLKEVSKWVKEVKSQLITVSLESESLTKFSYAAIENYIEQYVSQTPPFSSKDIKGVPRNAILDPAESYQLLSTQRFELGDRVLYVQDSGKVPYLSKGTIVGITTLGTKTSLSVIFDHPLMSGNTMNGKLKSKRGLVVDSSLVLNLTNKQLVYHSKASKERAQKQPSPEKKQRAKEIALAKKKKEEEERKKANAEKTNELLDLLKKGGNKTNDQQKPEGSGEKGTDILHLLKKNVKDAKEDTNEDTPVNASAIKQIYGQIYSHVMNEGVVPPPAPHYIPAVPGIPLPPQFLGQAHQPPPAQQGFPAPVYGQPPQGPVGQTQHGKRNAPANFKQKPAGGKTHQNRDKPAGKNSRAGPEDRRKNGNGSRPDREKQPGAKSDGKPAGRRPAESKSQQKGHKDSATNKAKTHVNGSDGGTAASA</sequence>
<dbReference type="Gene3D" id="2.170.260.40">
    <property type="match status" value="1"/>
</dbReference>
<dbReference type="InterPro" id="IPR040992">
    <property type="entry name" value="XRN1_D1"/>
</dbReference>
<dbReference type="InterPro" id="IPR027073">
    <property type="entry name" value="5_3_exoribonuclease"/>
</dbReference>
<dbReference type="InterPro" id="IPR041385">
    <property type="entry name" value="SH3_12"/>
</dbReference>
<dbReference type="FunFam" id="1.25.40.1050:FF:000002">
    <property type="entry name" value="5'-3' exoribonuclease"/>
    <property type="match status" value="1"/>
</dbReference>
<dbReference type="InParanoid" id="G8YJE1"/>
<feature type="domain" description="Xrn1 helical" evidence="9">
    <location>
        <begin position="272"/>
        <end position="690"/>
    </location>
</feature>
<evidence type="ECO:0000259" key="8">
    <source>
        <dbReference type="Pfam" id="PF03159"/>
    </source>
</evidence>
<dbReference type="PANTHER" id="PTHR12341:SF7">
    <property type="entry name" value="5'-3' EXORIBONUCLEASE 1"/>
    <property type="match status" value="1"/>
</dbReference>
<dbReference type="Proteomes" id="UP000005222">
    <property type="component" value="Chromosome G"/>
</dbReference>
<keyword evidence="6" id="KW-0694">RNA-binding</keyword>
<dbReference type="Pfam" id="PF18332">
    <property type="entry name" value="XRN1_D1"/>
    <property type="match status" value="1"/>
</dbReference>
<keyword evidence="5 6" id="KW-0269">Exonuclease</keyword>
<dbReference type="Pfam" id="PF17846">
    <property type="entry name" value="XRN_M"/>
    <property type="match status" value="1"/>
</dbReference>
<dbReference type="PIRSF" id="PIRSF006743">
    <property type="entry name" value="Exonuclease_Xnr1"/>
    <property type="match status" value="1"/>
</dbReference>
<dbReference type="GO" id="GO:0005737">
    <property type="term" value="C:cytoplasm"/>
    <property type="evidence" value="ECO:0007669"/>
    <property type="project" value="UniProtKB-SubCell"/>
</dbReference>
<dbReference type="Gene3D" id="6.10.140.950">
    <property type="match status" value="1"/>
</dbReference>
<dbReference type="InterPro" id="IPR041106">
    <property type="entry name" value="XRN1_D2_D3"/>
</dbReference>
<dbReference type="Gene3D" id="2.30.30.750">
    <property type="match status" value="1"/>
</dbReference>
<comment type="function">
    <text evidence="6">Multifunctional protein that exhibits several independent functions at different levels of the cellular processes. 5'-3' exonuclease component of the nonsense-mediated mRNA decay (NMD) which is a highly conserved mRNA degradation pathway, an RNA surveillance system whose role is to identify and rid cells of mRNA with premature termination codons and thus prevents accumulation of potentially harmful truncated proteins.</text>
</comment>
<keyword evidence="3 6" id="KW-0540">Nuclease</keyword>
<evidence type="ECO:0000313" key="13">
    <source>
        <dbReference type="EMBL" id="CCE80436.1"/>
    </source>
</evidence>
<feature type="compositionally biased region" description="Basic and acidic residues" evidence="7">
    <location>
        <begin position="1443"/>
        <end position="1477"/>
    </location>
</feature>
<reference evidence="13" key="1">
    <citation type="submission" date="2011-10" db="EMBL/GenBank/DDBJ databases">
        <authorList>
            <person name="Genoscope - CEA"/>
        </authorList>
    </citation>
    <scope>NUCLEOTIDE SEQUENCE</scope>
</reference>
<dbReference type="InterPro" id="IPR041412">
    <property type="entry name" value="Xrn1_helical"/>
</dbReference>
<evidence type="ECO:0000256" key="3">
    <source>
        <dbReference type="ARBA" id="ARBA00022722"/>
    </source>
</evidence>
<dbReference type="Proteomes" id="UP000005222">
    <property type="component" value="Chromosome H"/>
</dbReference>
<dbReference type="FunFam" id="3.40.50.12390:FF:000002">
    <property type="entry name" value="5'-3' exoribonuclease 1"/>
    <property type="match status" value="1"/>
</dbReference>
<comment type="subcellular location">
    <subcellularLocation>
        <location evidence="6">Cytoplasm</location>
    </subcellularLocation>
</comment>
<evidence type="ECO:0000313" key="14">
    <source>
        <dbReference type="EMBL" id="CCE81201.1"/>
    </source>
</evidence>
<dbReference type="GO" id="GO:0005634">
    <property type="term" value="C:nucleus"/>
    <property type="evidence" value="ECO:0007669"/>
    <property type="project" value="TreeGrafter"/>
</dbReference>
<dbReference type="InterPro" id="IPR014722">
    <property type="entry name" value="Rib_uL2_dom2"/>
</dbReference>
<dbReference type="Gene3D" id="1.25.40.1050">
    <property type="match status" value="1"/>
</dbReference>
<dbReference type="GO" id="GO:0004534">
    <property type="term" value="F:5'-3' RNA exonuclease activity"/>
    <property type="evidence" value="ECO:0007669"/>
    <property type="project" value="TreeGrafter"/>
</dbReference>
<dbReference type="EMBL" id="FO082052">
    <property type="protein sequence ID" value="CCE81201.1"/>
    <property type="molecule type" value="Genomic_DNA"/>
</dbReference>
<feature type="domain" description="Xrn1 N-terminal" evidence="8">
    <location>
        <begin position="1"/>
        <end position="226"/>
    </location>
</feature>
<dbReference type="Pfam" id="PF03159">
    <property type="entry name" value="XRN_N"/>
    <property type="match status" value="1"/>
</dbReference>
<feature type="domain" description="5'-3' exoribonuclease 1 D1" evidence="11">
    <location>
        <begin position="732"/>
        <end position="917"/>
    </location>
</feature>
<dbReference type="STRING" id="559304.G8YJE1"/>
<dbReference type="FunFam" id="2.30.30.750:FF:000002">
    <property type="entry name" value="5'-3' exoribonuclease 1"/>
    <property type="match status" value="1"/>
</dbReference>
<dbReference type="Pfam" id="PF18129">
    <property type="entry name" value="SH3_12"/>
    <property type="match status" value="1"/>
</dbReference>
<dbReference type="eggNOG" id="KOG2045">
    <property type="taxonomic scope" value="Eukaryota"/>
</dbReference>
<reference evidence="15" key="2">
    <citation type="journal article" date="2012" name="G3 (Bethesda)">
        <title>Pichia sorbitophila, an interspecies yeast hybrid reveals early steps of genome resolution following polyploidization.</title>
        <authorList>
            <person name="Leh Louis V."/>
            <person name="Despons L."/>
            <person name="Friedrich A."/>
            <person name="Martin T."/>
            <person name="Durrens P."/>
            <person name="Casaregola S."/>
            <person name="Neuveglise C."/>
            <person name="Fairhead C."/>
            <person name="Marck C."/>
            <person name="Cruz J.A."/>
            <person name="Straub M.L."/>
            <person name="Kugler V."/>
            <person name="Sacerdot C."/>
            <person name="Uzunov Z."/>
            <person name="Thierry A."/>
            <person name="Weiss S."/>
            <person name="Bleykasten C."/>
            <person name="De Montigny J."/>
            <person name="Jacques N."/>
            <person name="Jung P."/>
            <person name="Lemaire M."/>
            <person name="Mallet S."/>
            <person name="Morel G."/>
            <person name="Richard G.F."/>
            <person name="Sarkar A."/>
            <person name="Savel G."/>
            <person name="Schacherer J."/>
            <person name="Seret M.L."/>
            <person name="Talla E."/>
            <person name="Samson G."/>
            <person name="Jubin C."/>
            <person name="Poulain J."/>
            <person name="Vacherie B."/>
            <person name="Barbe V."/>
            <person name="Pelletier E."/>
            <person name="Sherman D.J."/>
            <person name="Westhof E."/>
            <person name="Weissenbach J."/>
            <person name="Baret P.V."/>
            <person name="Wincker P."/>
            <person name="Gaillardin C."/>
            <person name="Dujon B."/>
            <person name="Souciet J.L."/>
        </authorList>
    </citation>
    <scope>NUCLEOTIDE SEQUENCE [LARGE SCALE GENOMIC DNA]</scope>
    <source>
        <strain evidence="15">ATCC MYA-4447 / BCRC 22081 / CBS 7064 / NBRC 10061 / NRRL Y-12695</strain>
    </source>
</reference>
<evidence type="ECO:0000256" key="1">
    <source>
        <dbReference type="ARBA" id="ARBA00006994"/>
    </source>
</evidence>
<dbReference type="GO" id="GO:0000184">
    <property type="term" value="P:nuclear-transcribed mRNA catabolic process, nonsense-mediated decay"/>
    <property type="evidence" value="ECO:0007669"/>
    <property type="project" value="UniProtKB-KW"/>
</dbReference>
<keyword evidence="4 6" id="KW-0378">Hydrolase</keyword>
<dbReference type="FunCoup" id="G8YJE1">
    <property type="interactions" value="1672"/>
</dbReference>
<feature type="domain" description="5'-3' exoribonuclease 1 SH3-like" evidence="10">
    <location>
        <begin position="1163"/>
        <end position="1233"/>
    </location>
</feature>
<feature type="compositionally biased region" description="Basic and acidic residues" evidence="7">
    <location>
        <begin position="1301"/>
        <end position="1314"/>
    </location>
</feature>
<dbReference type="EMBL" id="FO082053">
    <property type="protein sequence ID" value="CCE80436.1"/>
    <property type="molecule type" value="Genomic_DNA"/>
</dbReference>
<dbReference type="Pfam" id="PF18334">
    <property type="entry name" value="XRN1_D2_D3"/>
    <property type="match status" value="1"/>
</dbReference>
<keyword evidence="15" id="KW-1185">Reference proteome</keyword>
<gene>
    <name evidence="13" type="primary">Piso0_003552</name>
    <name evidence="13" type="ORF">GNLVRS01_PISO0G14834g</name>
    <name evidence="14" type="ORF">GNLVRS01_PISO0H14835g</name>
</gene>
<evidence type="ECO:0000256" key="7">
    <source>
        <dbReference type="SAM" id="MobiDB-lite"/>
    </source>
</evidence>
<dbReference type="InterPro" id="IPR047008">
    <property type="entry name" value="XRN1_SH3_sf"/>
</dbReference>
<dbReference type="HOGENOM" id="CLU_001581_1_2_1"/>
<evidence type="ECO:0000259" key="9">
    <source>
        <dbReference type="Pfam" id="PF17846"/>
    </source>
</evidence>
<keyword evidence="6" id="KW-0866">Nonsense-mediated mRNA decay</keyword>
<dbReference type="GO" id="GO:0016075">
    <property type="term" value="P:rRNA catabolic process"/>
    <property type="evidence" value="ECO:0007669"/>
    <property type="project" value="TreeGrafter"/>
</dbReference>
<dbReference type="GO" id="GO:0006397">
    <property type="term" value="P:mRNA processing"/>
    <property type="evidence" value="ECO:0007669"/>
    <property type="project" value="UniProtKB-KW"/>
</dbReference>
<evidence type="ECO:0000256" key="2">
    <source>
        <dbReference type="ARBA" id="ARBA00022664"/>
    </source>
</evidence>
<evidence type="ECO:0000256" key="4">
    <source>
        <dbReference type="ARBA" id="ARBA00022801"/>
    </source>
</evidence>
<protein>
    <recommendedName>
        <fullName evidence="6">5'-3' exoribonuclease 1</fullName>
        <ecNumber evidence="6">3.1.13.-</ecNumber>
    </recommendedName>
</protein>
<feature type="region of interest" description="Disordered" evidence="7">
    <location>
        <begin position="1242"/>
        <end position="1315"/>
    </location>
</feature>
<dbReference type="Gene3D" id="3.40.50.12390">
    <property type="match status" value="2"/>
</dbReference>
<dbReference type="InterPro" id="IPR004859">
    <property type="entry name" value="Xrn1_N"/>
</dbReference>
<feature type="compositionally biased region" description="Basic and acidic residues" evidence="7">
    <location>
        <begin position="1245"/>
        <end position="1293"/>
    </location>
</feature>
<evidence type="ECO:0000256" key="6">
    <source>
        <dbReference type="PIRNR" id="PIRNR006743"/>
    </source>
</evidence>
<dbReference type="GO" id="GO:0003723">
    <property type="term" value="F:RNA binding"/>
    <property type="evidence" value="ECO:0007669"/>
    <property type="project" value="UniProtKB-KW"/>
</dbReference>
<dbReference type="InterPro" id="IPR047007">
    <property type="entry name" value="XRN1_D1_sf"/>
</dbReference>
<feature type="domain" description="Exoribonuclease Xrn1 D2/D3" evidence="12">
    <location>
        <begin position="921"/>
        <end position="1145"/>
    </location>
</feature>
<dbReference type="CDD" id="cd18673">
    <property type="entry name" value="PIN_XRN1-2-like"/>
    <property type="match status" value="1"/>
</dbReference>
<dbReference type="Gene3D" id="2.30.30.30">
    <property type="match status" value="1"/>
</dbReference>